<comment type="caution">
    <text evidence="6">The sequence shown here is derived from an EMBL/GenBank/DDBJ whole genome shotgun (WGS) entry which is preliminary data.</text>
</comment>
<feature type="domain" description="Methyl-accepting transducer" evidence="5">
    <location>
        <begin position="259"/>
        <end position="488"/>
    </location>
</feature>
<dbReference type="PROSITE" id="PS50111">
    <property type="entry name" value="CHEMOTAXIS_TRANSDUC_2"/>
    <property type="match status" value="1"/>
</dbReference>
<dbReference type="EMBL" id="JAAQOM010000001">
    <property type="protein sequence ID" value="NIA52442.1"/>
    <property type="molecule type" value="Genomic_DNA"/>
</dbReference>
<evidence type="ECO:0000313" key="6">
    <source>
        <dbReference type="EMBL" id="NIA52442.1"/>
    </source>
</evidence>
<dbReference type="PANTHER" id="PTHR43531:SF14">
    <property type="entry name" value="METHYL-ACCEPTING CHEMOTAXIS PROTEIN I-RELATED"/>
    <property type="match status" value="1"/>
</dbReference>
<feature type="transmembrane region" description="Helical" evidence="4">
    <location>
        <begin position="175"/>
        <end position="198"/>
    </location>
</feature>
<keyword evidence="3" id="KW-0807">Transducer</keyword>
<evidence type="ECO:0000313" key="7">
    <source>
        <dbReference type="Proteomes" id="UP000716322"/>
    </source>
</evidence>
<evidence type="ECO:0000259" key="5">
    <source>
        <dbReference type="PROSITE" id="PS50111"/>
    </source>
</evidence>
<accession>A0ABX0P6H1</accession>
<name>A0ABX0P6H1_9BURK</name>
<organism evidence="6 7">
    <name type="scientific">Telluria antibiotica</name>
    <dbReference type="NCBI Taxonomy" id="2717319"/>
    <lineage>
        <taxon>Bacteria</taxon>
        <taxon>Pseudomonadati</taxon>
        <taxon>Pseudomonadota</taxon>
        <taxon>Betaproteobacteria</taxon>
        <taxon>Burkholderiales</taxon>
        <taxon>Oxalobacteraceae</taxon>
        <taxon>Telluria group</taxon>
        <taxon>Telluria</taxon>
    </lineage>
</organism>
<dbReference type="Gene3D" id="1.10.287.950">
    <property type="entry name" value="Methyl-accepting chemotaxis protein"/>
    <property type="match status" value="1"/>
</dbReference>
<reference evidence="6 7" key="1">
    <citation type="submission" date="2020-03" db="EMBL/GenBank/DDBJ databases">
        <title>Genome sequence of strain Massilia sp. TW-1.</title>
        <authorList>
            <person name="Chaudhary D.K."/>
        </authorList>
    </citation>
    <scope>NUCLEOTIDE SEQUENCE [LARGE SCALE GENOMIC DNA]</scope>
    <source>
        <strain evidence="6 7">TW-1</strain>
    </source>
</reference>
<dbReference type="InterPro" id="IPR004089">
    <property type="entry name" value="MCPsignal_dom"/>
</dbReference>
<dbReference type="SUPFAM" id="SSF58104">
    <property type="entry name" value="Methyl-accepting chemotaxis protein (MCP) signaling domain"/>
    <property type="match status" value="1"/>
</dbReference>
<gene>
    <name evidence="6" type="ORF">HAV22_02080</name>
</gene>
<evidence type="ECO:0000256" key="2">
    <source>
        <dbReference type="ARBA" id="ARBA00029447"/>
    </source>
</evidence>
<dbReference type="PANTHER" id="PTHR43531">
    <property type="entry name" value="PROTEIN ICFG"/>
    <property type="match status" value="1"/>
</dbReference>
<evidence type="ECO:0000256" key="4">
    <source>
        <dbReference type="SAM" id="Phobius"/>
    </source>
</evidence>
<dbReference type="Proteomes" id="UP000716322">
    <property type="component" value="Unassembled WGS sequence"/>
</dbReference>
<dbReference type="PRINTS" id="PR00260">
    <property type="entry name" value="CHEMTRNSDUCR"/>
</dbReference>
<keyword evidence="1" id="KW-0488">Methylation</keyword>
<comment type="similarity">
    <text evidence="2">Belongs to the methyl-accepting chemotaxis (MCP) protein family.</text>
</comment>
<sequence>MSIKRKIWALPVISTIIFGLGVAVSASIASGALDSIHTTEAVDYPALGTAKALTADLQGITDGLRDAVSEGDKARVAQIGDQANKVRAKLAEVTKIPGMDATGKRLTKEFEDYYAPALSAARIMLELEQGDPQATVQRMQGALTVLNADVAKLNEKAQQNFKDGIARSSSSVRRVLSVTIITALIVIATLIGVSWFVIRTIWQQLGGEPEYAREITRLVAAGDLSMDIRLDAGDQHSLLAALQEMRTRLATMVSGIKTSAETIATASFEIASGNADLASRTESQAGRLENTTRAMESLTDTVRANAANASQANQLVVSATGIATRGGEVVGNVVATMGAINASARKIVDIITVIDGIAFQTNILALNAAVEAARAGEQGRGFAVVAGEVRTLAQRSAAAAREIKELIGDSVAKVNAGTALVDEAGTTMEQIVASVRKVHDIMAEISEAGQCQAEGIGQIGQAIGDMDQMTQQNSALVEEASAAAESLTEQTGQLSMALAQFKLDHAVPRSRRHQPERMAVAFDKNA</sequence>
<dbReference type="CDD" id="cd11386">
    <property type="entry name" value="MCP_signal"/>
    <property type="match status" value="1"/>
</dbReference>
<keyword evidence="4" id="KW-1133">Transmembrane helix</keyword>
<protein>
    <submittedName>
        <fullName evidence="6">Chemotaxis protein</fullName>
    </submittedName>
</protein>
<keyword evidence="4" id="KW-0812">Transmembrane</keyword>
<evidence type="ECO:0000256" key="1">
    <source>
        <dbReference type="ARBA" id="ARBA00022481"/>
    </source>
</evidence>
<proteinExistence type="inferred from homology"/>
<dbReference type="InterPro" id="IPR004090">
    <property type="entry name" value="Chemotax_Me-accpt_rcpt"/>
</dbReference>
<keyword evidence="7" id="KW-1185">Reference proteome</keyword>
<dbReference type="Pfam" id="PF00015">
    <property type="entry name" value="MCPsignal"/>
    <property type="match status" value="1"/>
</dbReference>
<dbReference type="InterPro" id="IPR051310">
    <property type="entry name" value="MCP_chemotaxis"/>
</dbReference>
<dbReference type="RefSeq" id="WP_166855982.1">
    <property type="nucleotide sequence ID" value="NZ_JAAQOM010000001.1"/>
</dbReference>
<keyword evidence="4" id="KW-0472">Membrane</keyword>
<dbReference type="SMART" id="SM00283">
    <property type="entry name" value="MA"/>
    <property type="match status" value="1"/>
</dbReference>
<evidence type="ECO:0000256" key="3">
    <source>
        <dbReference type="PROSITE-ProRule" id="PRU00284"/>
    </source>
</evidence>